<name>A0A5B6X6Q6_9ROSI</name>
<keyword evidence="3" id="KW-1185">Reference proteome</keyword>
<comment type="caution">
    <text evidence="2">The sequence shown here is derived from an EMBL/GenBank/DDBJ whole genome shotgun (WGS) entry which is preliminary data.</text>
</comment>
<organism evidence="2 3">
    <name type="scientific">Gossypium australe</name>
    <dbReference type="NCBI Taxonomy" id="47621"/>
    <lineage>
        <taxon>Eukaryota</taxon>
        <taxon>Viridiplantae</taxon>
        <taxon>Streptophyta</taxon>
        <taxon>Embryophyta</taxon>
        <taxon>Tracheophyta</taxon>
        <taxon>Spermatophyta</taxon>
        <taxon>Magnoliopsida</taxon>
        <taxon>eudicotyledons</taxon>
        <taxon>Gunneridae</taxon>
        <taxon>Pentapetalae</taxon>
        <taxon>rosids</taxon>
        <taxon>malvids</taxon>
        <taxon>Malvales</taxon>
        <taxon>Malvaceae</taxon>
        <taxon>Malvoideae</taxon>
        <taxon>Gossypium</taxon>
    </lineage>
</organism>
<proteinExistence type="predicted"/>
<dbReference type="Proteomes" id="UP000325315">
    <property type="component" value="Unassembled WGS sequence"/>
</dbReference>
<reference evidence="3" key="1">
    <citation type="journal article" date="2019" name="Plant Biotechnol. J.">
        <title>Genome sequencing of the Australian wild diploid species Gossypium australe highlights disease resistance and delayed gland morphogenesis.</title>
        <authorList>
            <person name="Cai Y."/>
            <person name="Cai X."/>
            <person name="Wang Q."/>
            <person name="Wang P."/>
            <person name="Zhang Y."/>
            <person name="Cai C."/>
            <person name="Xu Y."/>
            <person name="Wang K."/>
            <person name="Zhou Z."/>
            <person name="Wang C."/>
            <person name="Geng S."/>
            <person name="Li B."/>
            <person name="Dong Q."/>
            <person name="Hou Y."/>
            <person name="Wang H."/>
            <person name="Ai P."/>
            <person name="Liu Z."/>
            <person name="Yi F."/>
            <person name="Sun M."/>
            <person name="An G."/>
            <person name="Cheng J."/>
            <person name="Zhang Y."/>
            <person name="Shi Q."/>
            <person name="Xie Y."/>
            <person name="Shi X."/>
            <person name="Chang Y."/>
            <person name="Huang F."/>
            <person name="Chen Y."/>
            <person name="Hong S."/>
            <person name="Mi L."/>
            <person name="Sun Q."/>
            <person name="Zhang L."/>
            <person name="Zhou B."/>
            <person name="Peng R."/>
            <person name="Zhang X."/>
            <person name="Liu F."/>
        </authorList>
    </citation>
    <scope>NUCLEOTIDE SEQUENCE [LARGE SCALE GENOMIC DNA]</scope>
    <source>
        <strain evidence="3">cv. PA1801</strain>
    </source>
</reference>
<dbReference type="OrthoDB" id="666185at2759"/>
<feature type="compositionally biased region" description="Acidic residues" evidence="1">
    <location>
        <begin position="65"/>
        <end position="76"/>
    </location>
</feature>
<feature type="region of interest" description="Disordered" evidence="1">
    <location>
        <begin position="58"/>
        <end position="83"/>
    </location>
</feature>
<accession>A0A5B6X6Q6</accession>
<protein>
    <submittedName>
        <fullName evidence="2">Protein KAKU4-like isoform X2</fullName>
    </submittedName>
</protein>
<dbReference type="AlphaFoldDB" id="A0A5B6X6Q6"/>
<evidence type="ECO:0000313" key="2">
    <source>
        <dbReference type="EMBL" id="KAA3489820.1"/>
    </source>
</evidence>
<feature type="region of interest" description="Disordered" evidence="1">
    <location>
        <begin position="1"/>
        <end position="31"/>
    </location>
</feature>
<evidence type="ECO:0000313" key="3">
    <source>
        <dbReference type="Proteomes" id="UP000325315"/>
    </source>
</evidence>
<sequence>MATVSGAAPCQDSQSGAEMDHNSTLDNPNWISRHIFPPTRAIVNGASRMLASVFGFESSSSSSSECDDTHDNDDQEVSSQGVHTIEDVSVPPFMLCVMLQKEL</sequence>
<evidence type="ECO:0000256" key="1">
    <source>
        <dbReference type="SAM" id="MobiDB-lite"/>
    </source>
</evidence>
<gene>
    <name evidence="2" type="ORF">EPI10_033386</name>
</gene>
<dbReference type="EMBL" id="SMMG02000001">
    <property type="protein sequence ID" value="KAA3489820.1"/>
    <property type="molecule type" value="Genomic_DNA"/>
</dbReference>